<feature type="transmembrane region" description="Helical" evidence="8">
    <location>
        <begin position="94"/>
        <end position="117"/>
    </location>
</feature>
<comment type="caution">
    <text evidence="10">The sequence shown here is derived from an EMBL/GenBank/DDBJ whole genome shotgun (WGS) entry which is preliminary data.</text>
</comment>
<dbReference type="InterPro" id="IPR036259">
    <property type="entry name" value="MFS_trans_sf"/>
</dbReference>
<keyword evidence="7 8" id="KW-0472">Membrane</keyword>
<sequence length="452" mass="46651">MSSTVVAQRPAGLSGRELRTLALAALGGALEFYDFVIFAYFAKIIAQHFFPAAQPDWLRQTETFGLFGAGYLARPLGGVIMAHFGDTLGRKKMFAFSVLLMAVPTLLMGLLPGFGMLGVGAPLALLVLRMLQGAAIGGEAPGGWVFVAEHAGAGRIGLACGLLTGGLTAGMLIGSLVALALNAALPPATVADWGWRIPFLLGGVFGLIAMILRRWLEETPVFAEMHARAELARRLPLATILGEHRLAVILSMVATWTLTAAIVVLLLMMPALLQTLHGFSSSATLYASLVATLAITVGAVLVGAGTDRWGLRAMVSPVVGLLIVGAWGLYDVAPAHPGWLLPLAALAGFGGSYVSLVPVAMVGAFPAPVRFSGLSFSYNLSYAVFGGLTPAFVSALVTRSTVAPALYVGGTALAGAIALWAMPGQGGIAPGDITRDTAVPVPDDGTEHLSGA</sequence>
<feature type="transmembrane region" description="Helical" evidence="8">
    <location>
        <begin position="342"/>
        <end position="364"/>
    </location>
</feature>
<dbReference type="RefSeq" id="WP_182955468.1">
    <property type="nucleotide sequence ID" value="NZ_JABEQM010000003.1"/>
</dbReference>
<feature type="transmembrane region" description="Helical" evidence="8">
    <location>
        <begin position="63"/>
        <end position="82"/>
    </location>
</feature>
<dbReference type="GO" id="GO:0015293">
    <property type="term" value="F:symporter activity"/>
    <property type="evidence" value="ECO:0007669"/>
    <property type="project" value="UniProtKB-KW"/>
</dbReference>
<dbReference type="PANTHER" id="PTHR43528:SF7">
    <property type="entry name" value="MFS TRANSPORTER"/>
    <property type="match status" value="1"/>
</dbReference>
<keyword evidence="3" id="KW-1003">Cell membrane</keyword>
<proteinExistence type="predicted"/>
<dbReference type="PANTHER" id="PTHR43528">
    <property type="entry name" value="ALPHA-KETOGLUTARATE PERMEASE"/>
    <property type="match status" value="1"/>
</dbReference>
<evidence type="ECO:0000256" key="5">
    <source>
        <dbReference type="ARBA" id="ARBA00022847"/>
    </source>
</evidence>
<dbReference type="AlphaFoldDB" id="A0A7W4K5W5"/>
<evidence type="ECO:0000313" key="11">
    <source>
        <dbReference type="Proteomes" id="UP000578030"/>
    </source>
</evidence>
<keyword evidence="5" id="KW-0769">Symport</keyword>
<keyword evidence="2" id="KW-0813">Transport</keyword>
<dbReference type="InterPro" id="IPR020846">
    <property type="entry name" value="MFS_dom"/>
</dbReference>
<dbReference type="SUPFAM" id="SSF103473">
    <property type="entry name" value="MFS general substrate transporter"/>
    <property type="match status" value="1"/>
</dbReference>
<feature type="transmembrane region" description="Helical" evidence="8">
    <location>
        <begin position="159"/>
        <end position="181"/>
    </location>
</feature>
<feature type="transmembrane region" description="Helical" evidence="8">
    <location>
        <begin position="376"/>
        <end position="397"/>
    </location>
</feature>
<evidence type="ECO:0000256" key="8">
    <source>
        <dbReference type="SAM" id="Phobius"/>
    </source>
</evidence>
<evidence type="ECO:0000256" key="3">
    <source>
        <dbReference type="ARBA" id="ARBA00022475"/>
    </source>
</evidence>
<feature type="transmembrane region" description="Helical" evidence="8">
    <location>
        <begin position="403"/>
        <end position="422"/>
    </location>
</feature>
<evidence type="ECO:0000256" key="1">
    <source>
        <dbReference type="ARBA" id="ARBA00004651"/>
    </source>
</evidence>
<dbReference type="PROSITE" id="PS50850">
    <property type="entry name" value="MFS"/>
    <property type="match status" value="1"/>
</dbReference>
<dbReference type="Gene3D" id="1.20.1250.20">
    <property type="entry name" value="MFS general substrate transporter like domains"/>
    <property type="match status" value="2"/>
</dbReference>
<feature type="transmembrane region" description="Helical" evidence="8">
    <location>
        <begin position="193"/>
        <end position="212"/>
    </location>
</feature>
<keyword evidence="4 8" id="KW-0812">Transmembrane</keyword>
<keyword evidence="11" id="KW-1185">Reference proteome</keyword>
<dbReference type="EMBL" id="JABEQM010000003">
    <property type="protein sequence ID" value="MBB2200969.1"/>
    <property type="molecule type" value="Genomic_DNA"/>
</dbReference>
<comment type="subcellular location">
    <subcellularLocation>
        <location evidence="1">Cell membrane</location>
        <topology evidence="1">Multi-pass membrane protein</topology>
    </subcellularLocation>
</comment>
<evidence type="ECO:0000256" key="2">
    <source>
        <dbReference type="ARBA" id="ARBA00022448"/>
    </source>
</evidence>
<evidence type="ECO:0000256" key="4">
    <source>
        <dbReference type="ARBA" id="ARBA00022692"/>
    </source>
</evidence>
<accession>A0A7W4K5W5</accession>
<reference evidence="10 11" key="1">
    <citation type="submission" date="2020-04" db="EMBL/GenBank/DDBJ databases">
        <title>Description of novel Gluconacetobacter.</title>
        <authorList>
            <person name="Sombolestani A."/>
        </authorList>
    </citation>
    <scope>NUCLEOTIDE SEQUENCE [LARGE SCALE GENOMIC DNA]</scope>
    <source>
        <strain evidence="10 11">LMG 27802</strain>
    </source>
</reference>
<protein>
    <submittedName>
        <fullName evidence="10">MFS transporter</fullName>
    </submittedName>
</protein>
<feature type="transmembrane region" description="Helical" evidence="8">
    <location>
        <begin position="21"/>
        <end position="43"/>
    </location>
</feature>
<dbReference type="InterPro" id="IPR011701">
    <property type="entry name" value="MFS"/>
</dbReference>
<dbReference type="GO" id="GO:0005886">
    <property type="term" value="C:plasma membrane"/>
    <property type="evidence" value="ECO:0007669"/>
    <property type="project" value="UniProtKB-SubCell"/>
</dbReference>
<evidence type="ECO:0000259" key="9">
    <source>
        <dbReference type="PROSITE" id="PS50850"/>
    </source>
</evidence>
<evidence type="ECO:0000256" key="6">
    <source>
        <dbReference type="ARBA" id="ARBA00022989"/>
    </source>
</evidence>
<feature type="transmembrane region" description="Helical" evidence="8">
    <location>
        <begin position="285"/>
        <end position="304"/>
    </location>
</feature>
<feature type="domain" description="Major facilitator superfamily (MFS) profile" evidence="9">
    <location>
        <begin position="20"/>
        <end position="427"/>
    </location>
</feature>
<feature type="transmembrane region" description="Helical" evidence="8">
    <location>
        <begin position="246"/>
        <end position="273"/>
    </location>
</feature>
<evidence type="ECO:0000313" key="10">
    <source>
        <dbReference type="EMBL" id="MBB2200969.1"/>
    </source>
</evidence>
<dbReference type="InterPro" id="IPR051084">
    <property type="entry name" value="H+-coupled_symporters"/>
</dbReference>
<feature type="transmembrane region" description="Helical" evidence="8">
    <location>
        <begin position="311"/>
        <end position="330"/>
    </location>
</feature>
<name>A0A7W4K5W5_9PROT</name>
<dbReference type="Proteomes" id="UP000578030">
    <property type="component" value="Unassembled WGS sequence"/>
</dbReference>
<gene>
    <name evidence="10" type="ORF">HLH28_05145</name>
</gene>
<organism evidence="10 11">
    <name type="scientific">Gluconacetobacter tumulisoli</name>
    <dbReference type="NCBI Taxonomy" id="1286189"/>
    <lineage>
        <taxon>Bacteria</taxon>
        <taxon>Pseudomonadati</taxon>
        <taxon>Pseudomonadota</taxon>
        <taxon>Alphaproteobacteria</taxon>
        <taxon>Acetobacterales</taxon>
        <taxon>Acetobacteraceae</taxon>
        <taxon>Gluconacetobacter</taxon>
    </lineage>
</organism>
<dbReference type="Pfam" id="PF07690">
    <property type="entry name" value="MFS_1"/>
    <property type="match status" value="1"/>
</dbReference>
<evidence type="ECO:0000256" key="7">
    <source>
        <dbReference type="ARBA" id="ARBA00023136"/>
    </source>
</evidence>
<keyword evidence="6 8" id="KW-1133">Transmembrane helix</keyword>